<feature type="domain" description="HTH cro/C1-type" evidence="1">
    <location>
        <begin position="52"/>
        <end position="84"/>
    </location>
</feature>
<dbReference type="EMBL" id="BOMW01000017">
    <property type="protein sequence ID" value="GIF04202.1"/>
    <property type="molecule type" value="Genomic_DNA"/>
</dbReference>
<name>A0A919N4F5_9ACTN</name>
<dbReference type="AlphaFoldDB" id="A0A919N4F5"/>
<dbReference type="Proteomes" id="UP000629619">
    <property type="component" value="Unassembled WGS sequence"/>
</dbReference>
<evidence type="ECO:0000313" key="2">
    <source>
        <dbReference type="EMBL" id="GIF04202.1"/>
    </source>
</evidence>
<dbReference type="GO" id="GO:0003677">
    <property type="term" value="F:DNA binding"/>
    <property type="evidence" value="ECO:0007669"/>
    <property type="project" value="InterPro"/>
</dbReference>
<dbReference type="PROSITE" id="PS50943">
    <property type="entry name" value="HTH_CROC1"/>
    <property type="match status" value="1"/>
</dbReference>
<sequence>MSDTPGSPDLAHRLNRLFDEVRPAGRGGRRYTNEDVAAAVKAMNPQIRVGGAYLSALRNGTKKHPSTELLAALARHFDKPIGYFFDEAEPAQDELARLAGNTQVRRLALRALDLSPEGLSAVAKLVEQALQADRRGRPADEPDGPRTT</sequence>
<dbReference type="Gene3D" id="1.10.260.40">
    <property type="entry name" value="lambda repressor-like DNA-binding domains"/>
    <property type="match status" value="1"/>
</dbReference>
<evidence type="ECO:0000313" key="3">
    <source>
        <dbReference type="Proteomes" id="UP000629619"/>
    </source>
</evidence>
<organism evidence="2 3">
    <name type="scientific">Actinoplanes siamensis</name>
    <dbReference type="NCBI Taxonomy" id="1223317"/>
    <lineage>
        <taxon>Bacteria</taxon>
        <taxon>Bacillati</taxon>
        <taxon>Actinomycetota</taxon>
        <taxon>Actinomycetes</taxon>
        <taxon>Micromonosporales</taxon>
        <taxon>Micromonosporaceae</taxon>
        <taxon>Actinoplanes</taxon>
    </lineage>
</organism>
<dbReference type="SUPFAM" id="SSF47413">
    <property type="entry name" value="lambda repressor-like DNA-binding domains"/>
    <property type="match status" value="1"/>
</dbReference>
<dbReference type="InterPro" id="IPR010982">
    <property type="entry name" value="Lambda_DNA-bd_dom_sf"/>
</dbReference>
<proteinExistence type="predicted"/>
<keyword evidence="3" id="KW-1185">Reference proteome</keyword>
<accession>A0A919N4F5</accession>
<reference evidence="2" key="1">
    <citation type="submission" date="2021-01" db="EMBL/GenBank/DDBJ databases">
        <title>Whole genome shotgun sequence of Actinoplanes siamensis NBRC 109076.</title>
        <authorList>
            <person name="Komaki H."/>
            <person name="Tamura T."/>
        </authorList>
    </citation>
    <scope>NUCLEOTIDE SEQUENCE</scope>
    <source>
        <strain evidence="2">NBRC 109076</strain>
    </source>
</reference>
<gene>
    <name evidence="2" type="ORF">Asi03nite_17400</name>
</gene>
<evidence type="ECO:0000259" key="1">
    <source>
        <dbReference type="PROSITE" id="PS50943"/>
    </source>
</evidence>
<dbReference type="RefSeq" id="WP_203677898.1">
    <property type="nucleotide sequence ID" value="NZ_BOMW01000017.1"/>
</dbReference>
<dbReference type="InterPro" id="IPR001387">
    <property type="entry name" value="Cro/C1-type_HTH"/>
</dbReference>
<comment type="caution">
    <text evidence="2">The sequence shown here is derived from an EMBL/GenBank/DDBJ whole genome shotgun (WGS) entry which is preliminary data.</text>
</comment>
<protein>
    <recommendedName>
        <fullName evidence="1">HTH cro/C1-type domain-containing protein</fullName>
    </recommendedName>
</protein>